<comment type="subunit">
    <text evidence="2">Monomer.</text>
</comment>
<dbReference type="PANTHER" id="PTHR12143:SF39">
    <property type="entry name" value="SECRETED PROTEIN"/>
    <property type="match status" value="1"/>
</dbReference>
<evidence type="ECO:0000259" key="7">
    <source>
        <dbReference type="Pfam" id="PF17678"/>
    </source>
</evidence>
<dbReference type="Pfam" id="PF17678">
    <property type="entry name" value="Glyco_hydro_92N"/>
    <property type="match status" value="1"/>
</dbReference>
<dbReference type="Pfam" id="PF14683">
    <property type="entry name" value="CBM-like"/>
    <property type="match status" value="1"/>
</dbReference>
<dbReference type="Gene3D" id="2.70.98.10">
    <property type="match status" value="1"/>
</dbReference>
<feature type="signal peptide" evidence="4">
    <location>
        <begin position="1"/>
        <end position="23"/>
    </location>
</feature>
<dbReference type="Pfam" id="PF07971">
    <property type="entry name" value="Glyco_hydro_92"/>
    <property type="match status" value="1"/>
</dbReference>
<dbReference type="InterPro" id="IPR029411">
    <property type="entry name" value="RG-lyase_III"/>
</dbReference>
<proteinExistence type="predicted"/>
<dbReference type="NCBIfam" id="TIGR01180">
    <property type="entry name" value="aman2_put"/>
    <property type="match status" value="1"/>
</dbReference>
<sequence length="1047" mass="119435">MSTFKTSFLSGLIFMLVALNSCSNSSPQVLWKIGDANDSPSEFALAPDGFEAFLEKDFGFEDRAFYVGLSEVKEEWPYTLPGPSDAWGGTSGTAGWRSHQLNLLFAVDEFPENATGQLVLDLYSYNPGQAPLIKVSINDYAQKFQLPFSADTLEFPDAHIKPREQVLDVDIPEGVFRKGGNQVTVTILRGSWVVFDQVYLETDTSLELKPAKKAFVREVFPAHYEVEKDGRHFQPLIVDVDHLEGKPELSILLDESEVFRQILEAGRYQFEVPMPAVEDDKQSHYEIFVDGNLYEEGMVERSPQHKISPSGYVDTKMGTAHSRWMIAPGPWMPFSMVKLSPDNQNKGWQAGYDPIFESIHGFSHIHEWTLSGLLSMPVTGPLVTQPGDQDKPDEGFRSRIDKNSEEAPLGLYKVHLTDYDIWAEVTSTTRCGFQRYTYPKGEKARVMLDLYFPSEYDFLLDEVKIEKVSDHRIEGYSKQRTPNTWAGGITQEYAIHFVAEFNQPIAKTGVWTDQGVSDDSFLEAKKPKDAGMFVEFDTKKDSVVLMRTGISYVSIENASENLSEEIARPFEWDFDEVVDFHRRTWDQLLGRISIDSNDRREKKRFYTNMYRSFCSRNTYSDVNGEWVDANETIQKFEDADKVALGCDAFWNTFWNLNQLWNLAAPEWSNRWVNSQLAMYDANGWLAKGPAGMEYIPVMVAEHEIPLVVGAWQMGIRDFDGSKALEAVTKMQTKPGQNVAGGFAGNRDLKTYLKHQYVPADEGRFSNSLEYSFDDWAVSQLAKSLGKNDVYSQFIDRGYWWRNVIDPETGFARLKNSDGSWEEDFDPFKSGANHHYVEGNAWQLTFYVPQDIPALVDAIGRDRFLDRLEWGFGESQKWRYNAPNDQYWDYPVIQGNQQSMHFAFLFNWAGKPWLTQKWSRSIMERYYGYGIANAYLGDEDQGQMSAWFVMAALGLFQIDGGCRTEPVYEIASPLYSRVEIDLGQRFGRGEKFVIEADNVSRINKYVQSATLNGESLNTFQFPASELLKGGTLKLEMGPEPNKEWGINQ</sequence>
<evidence type="ECO:0000259" key="5">
    <source>
        <dbReference type="Pfam" id="PF07971"/>
    </source>
</evidence>
<dbReference type="Proteomes" id="UP000244956">
    <property type="component" value="Unassembled WGS sequence"/>
</dbReference>
<reference evidence="8 9" key="1">
    <citation type="submission" date="2018-05" db="EMBL/GenBank/DDBJ databases">
        <title>Marinilabilia rubrum sp. nov., isolated from saltern sediment.</title>
        <authorList>
            <person name="Zhang R."/>
        </authorList>
    </citation>
    <scope>NUCLEOTIDE SEQUENCE [LARGE SCALE GENOMIC DNA]</scope>
    <source>
        <strain evidence="8 9">WTE16</strain>
    </source>
</reference>
<dbReference type="SUPFAM" id="SSF48208">
    <property type="entry name" value="Six-hairpin glycosidases"/>
    <property type="match status" value="1"/>
</dbReference>
<name>A0A2U2B493_9BACT</name>
<dbReference type="InterPro" id="IPR005887">
    <property type="entry name" value="GH92_a_mannosidase_put"/>
</dbReference>
<protein>
    <recommendedName>
        <fullName evidence="10">Alpha-mannosidase</fullName>
    </recommendedName>
</protein>
<dbReference type="SUPFAM" id="SSF49785">
    <property type="entry name" value="Galactose-binding domain-like"/>
    <property type="match status" value="1"/>
</dbReference>
<gene>
    <name evidence="8" type="ORF">DDZ16_18515</name>
</gene>
<dbReference type="PANTHER" id="PTHR12143">
    <property type="entry name" value="PEPTIDE N-GLYCANASE PNGASE -RELATED"/>
    <property type="match status" value="1"/>
</dbReference>
<evidence type="ECO:0000256" key="4">
    <source>
        <dbReference type="SAM" id="SignalP"/>
    </source>
</evidence>
<dbReference type="GO" id="GO:0005829">
    <property type="term" value="C:cytosol"/>
    <property type="evidence" value="ECO:0007669"/>
    <property type="project" value="TreeGrafter"/>
</dbReference>
<dbReference type="GO" id="GO:0030246">
    <property type="term" value="F:carbohydrate binding"/>
    <property type="evidence" value="ECO:0007669"/>
    <property type="project" value="InterPro"/>
</dbReference>
<dbReference type="Gene3D" id="1.20.1610.10">
    <property type="entry name" value="alpha-1,2-mannosidases domains"/>
    <property type="match status" value="1"/>
</dbReference>
<dbReference type="GO" id="GO:0005975">
    <property type="term" value="P:carbohydrate metabolic process"/>
    <property type="evidence" value="ECO:0007669"/>
    <property type="project" value="InterPro"/>
</dbReference>
<dbReference type="GO" id="GO:0006516">
    <property type="term" value="P:glycoprotein catabolic process"/>
    <property type="evidence" value="ECO:0007669"/>
    <property type="project" value="TreeGrafter"/>
</dbReference>
<keyword evidence="9" id="KW-1185">Reference proteome</keyword>
<dbReference type="Gene3D" id="3.30.2080.10">
    <property type="entry name" value="GH92 mannosidase domain"/>
    <property type="match status" value="1"/>
</dbReference>
<dbReference type="RefSeq" id="WP_109265969.1">
    <property type="nucleotide sequence ID" value="NZ_QEWP01000023.1"/>
</dbReference>
<dbReference type="Gene3D" id="1.20.1050.60">
    <property type="entry name" value="alpha-1,2-mannosidase"/>
    <property type="match status" value="1"/>
</dbReference>
<keyword evidence="4" id="KW-0732">Signal</keyword>
<dbReference type="InterPro" id="IPR014718">
    <property type="entry name" value="GH-type_carb-bd"/>
</dbReference>
<dbReference type="AlphaFoldDB" id="A0A2U2B493"/>
<accession>A0A2U2B493</accession>
<feature type="domain" description="Glycosyl hydrolase family 92 N-terminal" evidence="7">
    <location>
        <begin position="312"/>
        <end position="551"/>
    </location>
</feature>
<evidence type="ECO:0000259" key="6">
    <source>
        <dbReference type="Pfam" id="PF14683"/>
    </source>
</evidence>
<comment type="cofactor">
    <cofactor evidence="1">
        <name>Ca(2+)</name>
        <dbReference type="ChEBI" id="CHEBI:29108"/>
    </cofactor>
</comment>
<evidence type="ECO:0000313" key="8">
    <source>
        <dbReference type="EMBL" id="PWD97857.1"/>
    </source>
</evidence>
<keyword evidence="3" id="KW-0106">Calcium</keyword>
<dbReference type="InterPro" id="IPR050883">
    <property type="entry name" value="PNGase"/>
</dbReference>
<dbReference type="FunFam" id="3.30.2080.10:FF:000001">
    <property type="entry name" value="Alpha-1,2-mannosidase subfamily"/>
    <property type="match status" value="1"/>
</dbReference>
<feature type="chain" id="PRO_5015718178" description="Alpha-mannosidase" evidence="4">
    <location>
        <begin position="24"/>
        <end position="1047"/>
    </location>
</feature>
<evidence type="ECO:0008006" key="10">
    <source>
        <dbReference type="Google" id="ProtNLM"/>
    </source>
</evidence>
<evidence type="ECO:0000256" key="1">
    <source>
        <dbReference type="ARBA" id="ARBA00001913"/>
    </source>
</evidence>
<dbReference type="InterPro" id="IPR041371">
    <property type="entry name" value="GH92_N"/>
</dbReference>
<dbReference type="OrthoDB" id="9762711at2"/>
<dbReference type="InterPro" id="IPR012939">
    <property type="entry name" value="Glyco_hydro_92"/>
</dbReference>
<dbReference type="GO" id="GO:0000224">
    <property type="term" value="F:peptide-N4-(N-acetyl-beta-glucosaminyl)asparagine amidase activity"/>
    <property type="evidence" value="ECO:0007669"/>
    <property type="project" value="TreeGrafter"/>
</dbReference>
<feature type="domain" description="Glycosyl hydrolase family 92" evidence="5">
    <location>
        <begin position="557"/>
        <end position="1037"/>
    </location>
</feature>
<comment type="caution">
    <text evidence="8">The sequence shown here is derived from an EMBL/GenBank/DDBJ whole genome shotgun (WGS) entry which is preliminary data.</text>
</comment>
<dbReference type="InterPro" id="IPR008928">
    <property type="entry name" value="6-hairpin_glycosidase_sf"/>
</dbReference>
<dbReference type="InterPro" id="IPR008979">
    <property type="entry name" value="Galactose-bd-like_sf"/>
</dbReference>
<evidence type="ECO:0000256" key="2">
    <source>
        <dbReference type="ARBA" id="ARBA00011245"/>
    </source>
</evidence>
<evidence type="ECO:0000256" key="3">
    <source>
        <dbReference type="ARBA" id="ARBA00022837"/>
    </source>
</evidence>
<evidence type="ECO:0000313" key="9">
    <source>
        <dbReference type="Proteomes" id="UP000244956"/>
    </source>
</evidence>
<dbReference type="EMBL" id="QEWP01000023">
    <property type="protein sequence ID" value="PWD97857.1"/>
    <property type="molecule type" value="Genomic_DNA"/>
</dbReference>
<feature type="domain" description="Rhamnogalacturonan lyase" evidence="6">
    <location>
        <begin position="30"/>
        <end position="200"/>
    </location>
</feature>
<organism evidence="8 9">
    <name type="scientific">Marinilabilia rubra</name>
    <dbReference type="NCBI Taxonomy" id="2162893"/>
    <lineage>
        <taxon>Bacteria</taxon>
        <taxon>Pseudomonadati</taxon>
        <taxon>Bacteroidota</taxon>
        <taxon>Bacteroidia</taxon>
        <taxon>Marinilabiliales</taxon>
        <taxon>Marinilabiliaceae</taxon>
        <taxon>Marinilabilia</taxon>
    </lineage>
</organism>